<keyword evidence="2" id="KW-1185">Reference proteome</keyword>
<name>A0ACC2AGH8_DIPCM</name>
<accession>A0ACC2AGH8</accession>
<evidence type="ECO:0000313" key="2">
    <source>
        <dbReference type="Proteomes" id="UP001162992"/>
    </source>
</evidence>
<evidence type="ECO:0000313" key="1">
    <source>
        <dbReference type="EMBL" id="KAJ7516545.1"/>
    </source>
</evidence>
<organism evidence="1 2">
    <name type="scientific">Diphasiastrum complanatum</name>
    <name type="common">Issler's clubmoss</name>
    <name type="synonym">Lycopodium complanatum</name>
    <dbReference type="NCBI Taxonomy" id="34168"/>
    <lineage>
        <taxon>Eukaryota</taxon>
        <taxon>Viridiplantae</taxon>
        <taxon>Streptophyta</taxon>
        <taxon>Embryophyta</taxon>
        <taxon>Tracheophyta</taxon>
        <taxon>Lycopodiopsida</taxon>
        <taxon>Lycopodiales</taxon>
        <taxon>Lycopodiaceae</taxon>
        <taxon>Lycopodioideae</taxon>
        <taxon>Diphasiastrum</taxon>
    </lineage>
</organism>
<gene>
    <name evidence="1" type="ORF">O6H91_22G062300</name>
</gene>
<proteinExistence type="predicted"/>
<dbReference type="EMBL" id="CM055113">
    <property type="protein sequence ID" value="KAJ7516545.1"/>
    <property type="molecule type" value="Genomic_DNA"/>
</dbReference>
<protein>
    <submittedName>
        <fullName evidence="1">Uncharacterized protein</fullName>
    </submittedName>
</protein>
<reference evidence="2" key="1">
    <citation type="journal article" date="2024" name="Proc. Natl. Acad. Sci. U.S.A.">
        <title>Extraordinary preservation of gene collinearity over three hundred million years revealed in homosporous lycophytes.</title>
        <authorList>
            <person name="Li C."/>
            <person name="Wickell D."/>
            <person name="Kuo L.Y."/>
            <person name="Chen X."/>
            <person name="Nie B."/>
            <person name="Liao X."/>
            <person name="Peng D."/>
            <person name="Ji J."/>
            <person name="Jenkins J."/>
            <person name="Williams M."/>
            <person name="Shu S."/>
            <person name="Plott C."/>
            <person name="Barry K."/>
            <person name="Rajasekar S."/>
            <person name="Grimwood J."/>
            <person name="Han X."/>
            <person name="Sun S."/>
            <person name="Hou Z."/>
            <person name="He W."/>
            <person name="Dai G."/>
            <person name="Sun C."/>
            <person name="Schmutz J."/>
            <person name="Leebens-Mack J.H."/>
            <person name="Li F.W."/>
            <person name="Wang L."/>
        </authorList>
    </citation>
    <scope>NUCLEOTIDE SEQUENCE [LARGE SCALE GENOMIC DNA]</scope>
    <source>
        <strain evidence="2">cv. PW_Plant_1</strain>
    </source>
</reference>
<dbReference type="Proteomes" id="UP001162992">
    <property type="component" value="Chromosome 22"/>
</dbReference>
<comment type="caution">
    <text evidence="1">The sequence shown here is derived from an EMBL/GenBank/DDBJ whole genome shotgun (WGS) entry which is preliminary data.</text>
</comment>
<sequence length="362" mass="39161">MAMAIAASSSSSFSYSDRHLSLPHLQSRLFPHKRCHAAFQQPQAVLAVRPHLPSALHRIPSSVSMHIRNSLSSRLIVAAMGDSSSSSSSRRARVSEGEGLEERARSGIGNMPSQYAEFLRPPQESTNYVLWASGILILILMRKVIMMELVRWVHAGVALVALFLDVGQYGFSLLLKNAREPVVWTATLTGWVWFAITDIYAIILDMTPVKALIKAIVFSSAVLSLGEAVQSDAVSSQADALGIAAILGLAGVLGLVHHTLFTLALGLLTMYLAWFRKAGLVSAAIPATAVLVAVAEPIVQASAFASFLLITLYTNWSQHEPKKDATVEKHKSPGILKVAALAVGIRLAAEWLYARHLVWLAV</sequence>